<accession>A0A6C0IQY3</accession>
<keyword evidence="3" id="KW-0269">Exonuclease</keyword>
<dbReference type="EMBL" id="MN740233">
    <property type="protein sequence ID" value="QHT94980.1"/>
    <property type="molecule type" value="Genomic_DNA"/>
</dbReference>
<keyword evidence="1" id="KW-0540">Nuclease</keyword>
<proteinExistence type="predicted"/>
<feature type="domain" description="Xrn1 helical" evidence="5">
    <location>
        <begin position="265"/>
        <end position="364"/>
    </location>
</feature>
<evidence type="ECO:0000259" key="5">
    <source>
        <dbReference type="Pfam" id="PF17846"/>
    </source>
</evidence>
<evidence type="ECO:0000256" key="3">
    <source>
        <dbReference type="ARBA" id="ARBA00022839"/>
    </source>
</evidence>
<dbReference type="Pfam" id="PF17846">
    <property type="entry name" value="XRN_M"/>
    <property type="match status" value="2"/>
</dbReference>
<evidence type="ECO:0000313" key="6">
    <source>
        <dbReference type="EMBL" id="QHT94980.1"/>
    </source>
</evidence>
<dbReference type="GO" id="GO:0004534">
    <property type="term" value="F:5'-3' RNA exonuclease activity"/>
    <property type="evidence" value="ECO:0007669"/>
    <property type="project" value="TreeGrafter"/>
</dbReference>
<dbReference type="PANTHER" id="PTHR12341:SF71">
    <property type="entry name" value="RRM DOMAIN-CONTAINING PROTEIN"/>
    <property type="match status" value="1"/>
</dbReference>
<evidence type="ECO:0000256" key="2">
    <source>
        <dbReference type="ARBA" id="ARBA00022801"/>
    </source>
</evidence>
<feature type="domain" description="Xrn1 N-terminal" evidence="4">
    <location>
        <begin position="1"/>
        <end position="217"/>
    </location>
</feature>
<organism evidence="6">
    <name type="scientific">viral metagenome</name>
    <dbReference type="NCBI Taxonomy" id="1070528"/>
    <lineage>
        <taxon>unclassified sequences</taxon>
        <taxon>metagenomes</taxon>
        <taxon>organismal metagenomes</taxon>
    </lineage>
</organism>
<dbReference type="Pfam" id="PF03159">
    <property type="entry name" value="XRN_N"/>
    <property type="match status" value="1"/>
</dbReference>
<dbReference type="GO" id="GO:0005634">
    <property type="term" value="C:nucleus"/>
    <property type="evidence" value="ECO:0007669"/>
    <property type="project" value="TreeGrafter"/>
</dbReference>
<dbReference type="Gene3D" id="1.25.40.1050">
    <property type="match status" value="1"/>
</dbReference>
<protein>
    <recommendedName>
        <fullName evidence="7">Xrn1 N-terminal domain-containing protein</fullName>
    </recommendedName>
</protein>
<keyword evidence="2" id="KW-0378">Hydrolase</keyword>
<evidence type="ECO:0008006" key="7">
    <source>
        <dbReference type="Google" id="ProtNLM"/>
    </source>
</evidence>
<sequence length="533" mass="63331">MGIPSFFSYIVKNHGSIIKKISKSQKIDNLYLDSNSIIYDSFHSIKKEYNGNDEYFEKLLIQKVCEKIEYYINEINPINRVIIAYDGVAPVAKMEQQRTRRYKSMLERTLKKVIYPTKSDKEEWKTTAITPGTNFMEKLNKLTKEYFKNNEKRYGLNEIIISGSDKVGEGEHKIFEYIRNKKSHKDECSFIYGLDADLIMLGLNHLPVSKHIYLYRETPEFIKSINSDLNPNESYVLDIPLLSQAIISTMNNGRIVNNKQQSNRLYDYIFLCFFLGNDFMPHFPAINIRTKGIEVMINAYKKILGNTNNNLTNGTKIYWNNVYDLISELADNEWNNIVHTYKVRDRQSKRQFKEAEERYLNAPLIDREEEIYIAPFIPNWEDRYYKTLFDSEGTPDYIKKVSINYLEGLEWVMKYYTTGCCDWNWHYKYPYPPLLKDLIKYVPKWQIEFITENEHKPVTPYTQLAYVLPKDSLKFLPTKIYNQLIYKKGKNYPENCKLKWAYCKYIWEAHVDLPEIDINELQDFILKIDLKIK</sequence>
<feature type="domain" description="Xrn1 helical" evidence="5">
    <location>
        <begin position="380"/>
        <end position="528"/>
    </location>
</feature>
<reference evidence="6" key="1">
    <citation type="journal article" date="2020" name="Nature">
        <title>Giant virus diversity and host interactions through global metagenomics.</title>
        <authorList>
            <person name="Schulz F."/>
            <person name="Roux S."/>
            <person name="Paez-Espino D."/>
            <person name="Jungbluth S."/>
            <person name="Walsh D.A."/>
            <person name="Denef V.J."/>
            <person name="McMahon K.D."/>
            <person name="Konstantinidis K.T."/>
            <person name="Eloe-Fadrosh E.A."/>
            <person name="Kyrpides N.C."/>
            <person name="Woyke T."/>
        </authorList>
    </citation>
    <scope>NUCLEOTIDE SEQUENCE</scope>
    <source>
        <strain evidence="6">GVMAG-M-3300024261-37</strain>
    </source>
</reference>
<dbReference type="PANTHER" id="PTHR12341">
    <property type="entry name" value="5'-&gt;3' EXORIBONUCLEASE"/>
    <property type="match status" value="1"/>
</dbReference>
<dbReference type="AlphaFoldDB" id="A0A6C0IQY3"/>
<dbReference type="Gene3D" id="3.40.50.12390">
    <property type="match status" value="1"/>
</dbReference>
<evidence type="ECO:0000256" key="1">
    <source>
        <dbReference type="ARBA" id="ARBA00022722"/>
    </source>
</evidence>
<dbReference type="InterPro" id="IPR004859">
    <property type="entry name" value="Xrn1_N"/>
</dbReference>
<dbReference type="InterPro" id="IPR041412">
    <property type="entry name" value="Xrn1_helical"/>
</dbReference>
<dbReference type="InterPro" id="IPR027073">
    <property type="entry name" value="5_3_exoribonuclease"/>
</dbReference>
<dbReference type="GO" id="GO:0000956">
    <property type="term" value="P:nuclear-transcribed mRNA catabolic process"/>
    <property type="evidence" value="ECO:0007669"/>
    <property type="project" value="TreeGrafter"/>
</dbReference>
<evidence type="ECO:0000259" key="4">
    <source>
        <dbReference type="Pfam" id="PF03159"/>
    </source>
</evidence>
<dbReference type="GO" id="GO:0003723">
    <property type="term" value="F:RNA binding"/>
    <property type="evidence" value="ECO:0007669"/>
    <property type="project" value="TreeGrafter"/>
</dbReference>
<name>A0A6C0IQY3_9ZZZZ</name>